<dbReference type="CDD" id="cd00028">
    <property type="entry name" value="B_lectin"/>
    <property type="match status" value="2"/>
</dbReference>
<comment type="subcellular location">
    <subcellularLocation>
        <location evidence="1">Cell membrane</location>
        <topology evidence="1">Single-pass type I membrane protein</topology>
    </subcellularLocation>
</comment>
<comment type="caution">
    <text evidence="22">Lacks conserved residue(s) required for the propagation of feature annotation.</text>
</comment>
<keyword evidence="9 24" id="KW-0812">Transmembrane</keyword>
<dbReference type="PANTHER" id="PTHR27002:SF932">
    <property type="entry name" value="RECEPTOR-LIKE SERINE_THREONINE-PROTEIN KINASE"/>
    <property type="match status" value="1"/>
</dbReference>
<evidence type="ECO:0000259" key="27">
    <source>
        <dbReference type="PROSITE" id="PS50026"/>
    </source>
</evidence>
<name>A0A3P5ZXM2_BRACM</name>
<feature type="disulfide bond" evidence="22">
    <location>
        <begin position="1146"/>
        <end position="1163"/>
    </location>
</feature>
<dbReference type="InterPro" id="IPR003609">
    <property type="entry name" value="Pan_app"/>
</dbReference>
<evidence type="ECO:0000256" key="4">
    <source>
        <dbReference type="ARBA" id="ARBA00022475"/>
    </source>
</evidence>
<evidence type="ECO:0000256" key="12">
    <source>
        <dbReference type="ARBA" id="ARBA00022741"/>
    </source>
</evidence>
<dbReference type="FunFam" id="2.90.10.10:FF:000005">
    <property type="entry name" value="G-type lectin S-receptor-like serine/threonine-protein kinase"/>
    <property type="match status" value="2"/>
</dbReference>
<dbReference type="CDD" id="cd14066">
    <property type="entry name" value="STKc_IRAK"/>
    <property type="match status" value="2"/>
</dbReference>
<keyword evidence="5" id="KW-0723">Serine/threonine-protein kinase</keyword>
<evidence type="ECO:0000256" key="14">
    <source>
        <dbReference type="ARBA" id="ARBA00022840"/>
    </source>
</evidence>
<feature type="domain" description="EGF-like" evidence="27">
    <location>
        <begin position="1136"/>
        <end position="1175"/>
    </location>
</feature>
<evidence type="ECO:0000256" key="5">
    <source>
        <dbReference type="ARBA" id="ARBA00022527"/>
    </source>
</evidence>
<keyword evidence="14 23" id="KW-0067">ATP-binding</keyword>
<dbReference type="GO" id="GO:0004674">
    <property type="term" value="F:protein serine/threonine kinase activity"/>
    <property type="evidence" value="ECO:0007669"/>
    <property type="project" value="UniProtKB-KW"/>
</dbReference>
<dbReference type="SMART" id="SM00220">
    <property type="entry name" value="S_TKc"/>
    <property type="match status" value="2"/>
</dbReference>
<evidence type="ECO:0000256" key="18">
    <source>
        <dbReference type="ARBA" id="ARBA00023170"/>
    </source>
</evidence>
<comment type="catalytic activity">
    <reaction evidence="20">
        <text>L-threonyl-[protein] + ATP = O-phospho-L-threonyl-[protein] + ADP + H(+)</text>
        <dbReference type="Rhea" id="RHEA:46608"/>
        <dbReference type="Rhea" id="RHEA-COMP:11060"/>
        <dbReference type="Rhea" id="RHEA-COMP:11605"/>
        <dbReference type="ChEBI" id="CHEBI:15378"/>
        <dbReference type="ChEBI" id="CHEBI:30013"/>
        <dbReference type="ChEBI" id="CHEBI:30616"/>
        <dbReference type="ChEBI" id="CHEBI:61977"/>
        <dbReference type="ChEBI" id="CHEBI:456216"/>
        <dbReference type="EC" id="2.7.11.1"/>
    </reaction>
</comment>
<feature type="disulfide bond" evidence="22">
    <location>
        <begin position="302"/>
        <end position="319"/>
    </location>
</feature>
<dbReference type="Pfam" id="PF00954">
    <property type="entry name" value="S_locus_glycop"/>
    <property type="match status" value="2"/>
</dbReference>
<reference evidence="30" key="1">
    <citation type="submission" date="2018-11" db="EMBL/GenBank/DDBJ databases">
        <authorList>
            <consortium name="Genoscope - CEA"/>
            <person name="William W."/>
        </authorList>
    </citation>
    <scope>NUCLEOTIDE SEQUENCE</scope>
</reference>
<evidence type="ECO:0000256" key="10">
    <source>
        <dbReference type="ARBA" id="ARBA00022729"/>
    </source>
</evidence>
<evidence type="ECO:0000313" key="30">
    <source>
        <dbReference type="EMBL" id="VDC76668.1"/>
    </source>
</evidence>
<feature type="binding site" evidence="23">
    <location>
        <position position="1391"/>
    </location>
    <ligand>
        <name>ATP</name>
        <dbReference type="ChEBI" id="CHEBI:30616"/>
    </ligand>
</feature>
<accession>A0A3P5ZXM2</accession>
<keyword evidence="19" id="KW-0325">Glycoprotein</keyword>
<evidence type="ECO:0000256" key="19">
    <source>
        <dbReference type="ARBA" id="ARBA00023180"/>
    </source>
</evidence>
<evidence type="ECO:0000256" key="6">
    <source>
        <dbReference type="ARBA" id="ARBA00022536"/>
    </source>
</evidence>
<feature type="domain" description="Bulb-type lectin" evidence="28">
    <location>
        <begin position="873"/>
        <end position="994"/>
    </location>
</feature>
<dbReference type="FunFam" id="3.30.200.20:FF:000195">
    <property type="entry name" value="G-type lectin S-receptor-like serine/threonine-protein kinase"/>
    <property type="match status" value="1"/>
</dbReference>
<dbReference type="SUPFAM" id="SSF56112">
    <property type="entry name" value="Protein kinase-like (PK-like)"/>
    <property type="match status" value="2"/>
</dbReference>
<evidence type="ECO:0000256" key="17">
    <source>
        <dbReference type="ARBA" id="ARBA00023157"/>
    </source>
</evidence>
<evidence type="ECO:0000256" key="21">
    <source>
        <dbReference type="ARBA" id="ARBA00048679"/>
    </source>
</evidence>
<keyword evidence="16 24" id="KW-0472">Membrane</keyword>
<dbReference type="InterPro" id="IPR000742">
    <property type="entry name" value="EGF"/>
</dbReference>
<dbReference type="GO" id="GO:0060320">
    <property type="term" value="P:rejection of self pollen"/>
    <property type="evidence" value="ECO:0007669"/>
    <property type="project" value="UniProtKB-KW"/>
</dbReference>
<keyword evidence="6 22" id="KW-0245">EGF-like domain</keyword>
<dbReference type="EMBL" id="LR031571">
    <property type="protein sequence ID" value="VDC76668.1"/>
    <property type="molecule type" value="Genomic_DNA"/>
</dbReference>
<feature type="signal peptide" evidence="25">
    <location>
        <begin position="1"/>
        <end position="26"/>
    </location>
</feature>
<dbReference type="SUPFAM" id="SSF51110">
    <property type="entry name" value="alpha-D-mannose-specific plant lectins"/>
    <property type="match status" value="2"/>
</dbReference>
<dbReference type="GO" id="GO:0005524">
    <property type="term" value="F:ATP binding"/>
    <property type="evidence" value="ECO:0007669"/>
    <property type="project" value="UniProtKB-UniRule"/>
</dbReference>
<evidence type="ECO:0000256" key="9">
    <source>
        <dbReference type="ARBA" id="ARBA00022692"/>
    </source>
</evidence>
<feature type="transmembrane region" description="Helical" evidence="24">
    <location>
        <begin position="855"/>
        <end position="875"/>
    </location>
</feature>
<dbReference type="InterPro" id="IPR011009">
    <property type="entry name" value="Kinase-like_dom_sf"/>
</dbReference>
<dbReference type="PROSITE" id="PS50948">
    <property type="entry name" value="PAN"/>
    <property type="match status" value="2"/>
</dbReference>
<dbReference type="InterPro" id="IPR001480">
    <property type="entry name" value="Bulb-type_lectin_dom"/>
</dbReference>
<sequence>MAEFKRNLTLVTTLSILLQLCSIVSCTTSTSITRNNTIRDGDALISEEEVFELGFFSPKDSTLRYVGIWYKNIEPQTIVWVANRERPLSDHNGALKLVDDGNLVVVDGQNNTVWSTNVPPKLNNTVAVLLETGDLVLSSDSDRDTRFWESFNNPTDTFLPGMRVRVNPTSGENRAFTPWMSETDPSPGRYSLGIDPIGPPEIVIWEGETRKWRSGPWDSVIFTGIPDMFRVTNYIRGFKLSAPPERDGSVYFTYVPSDSSDLLRFQITFDSVIEQFRWNKDAKNWTLLLLKPSTECEKYNRCGNYSVCDESKEFGSGKCSCIDGFEPVNQNLWDDGDFSGGCKRRVPLNCSQSLREDEFMELRGMKLPDFGSFVSLRNSETCKDVCVRDCLCNAYAFVRGIGCMIWTRDLIDMERFQHGGQSINIRLAESELVGGKENSKLWIIILSVIGAFLLVLCIWTLWKFKKRVRAILWRKKHLPVFEENKDYSVKSSSSTSQVLVGGLVDTPDFPIFSFNSVALATGNFAEENKLGQGGFGTVYKGNFPGDTEIAVKRLSGKSKQGLEEFKNEILLIAKLQHRNLVRLVGCCIENNEKILLYEYMPNKSLDSFLFDESKRGSLDWKKRWDIIGGIARGLLYLHRDSRLKIIHRDLKASNILLDKEMNPKISDFGMARIFNYRQDQANTIRVVGTYGYMAPEYAMEGMFSDKSDVYSFGVLILEIVSGSKNFSFRGSEHGSLIGYAWNLWSQGKTKELIDPTVKDTQDVNEAMRCIHVGMLCTQDSVIYRPNIGSVLLMLESRMSNLPRPRQPTFHSFLNSGEIVEGQDVATVNDITLTTVTSEDQIFSDMAKFKRNLTSVTTLLILLQLCSIVSCIRSTLITRNNTIRDGDTLISEEEVFELGFFSPKDSTLRYVGIWYKNIQPQTIVWVANRERPLSDQNGAIKLADDGNLVVVDGKNNTVWSTNVPPKLNNTVAVLLKTGDLVLSSDSDRDTRFWESFNNPTDTFLPGMRVRVNPSSGENHAFIPWKSETDPSPGRYSMGIDPFGAIEIVIWEGETRKWRSGPWNSAIFTGVPDMFHFTNYIHGFKLSSPPDPDGSVFLTYVPSNKDDLSRFRIRFDGIVEQLRWNRDARNWTSLQVKPSKECEKYNRCGNYSVCNDSKDFDSSKCSCIYGFEPAYQNQWNNGNFSGGCIRRVPLNCSDKVDGFRVLKGMKVPDFGSVVSLNQSGTCKDVCMRDCSCKAYEVVPGIGCMIWTRDLIDMEHFEHGGNSINIRLAASEIGGTKEISKFWIIIFSTIGALMFGLCCLCIWILWRFRKRVKGKASIHTFQKDSSVKPSRSRFQVLVGDQVDTPDFPTFSFNSVASATGDFSEENKLGQGGFGTVYKGNFPGGREIAVKRLSGKSKQGLEEFRNEISLIAKLQHRNLVRLLGCCIENDEKILLYEYMPNNSLDHFLFDETKQRNLEWRKRWDIIGGIARGLLYLHRDSRLKIIHRDLKASNILLDKEINPKISDFGMARIFNYRQDQANTIRVVGTYGYMAPEYAMEGSFSEKSDVYSFGVLIMEIVSGRKNISFRGSEHGSLIGYAWHLWSQEKTKELIDLTMMDNSDVNEAIRCIHVGMLCTQDSVIYRPNMGSVLLMLESQTSHLPRPRRPTFHSFLNFGEIVEGQNVATVNDITLTTVVGR</sequence>
<dbReference type="InterPro" id="IPR036426">
    <property type="entry name" value="Bulb-type_lectin_dom_sf"/>
</dbReference>
<dbReference type="GO" id="GO:0030246">
    <property type="term" value="F:carbohydrate binding"/>
    <property type="evidence" value="ECO:0007669"/>
    <property type="project" value="UniProtKB-KW"/>
</dbReference>
<dbReference type="CDD" id="cd01098">
    <property type="entry name" value="PAN_AP_plant"/>
    <property type="match status" value="2"/>
</dbReference>
<keyword evidence="15 24" id="KW-1133">Transmembrane helix</keyword>
<feature type="domain" description="EGF-like" evidence="27">
    <location>
        <begin position="292"/>
        <end position="331"/>
    </location>
</feature>
<dbReference type="PANTHER" id="PTHR27002">
    <property type="entry name" value="RECEPTOR-LIKE SERINE/THREONINE-PROTEIN KINASE SD1-8"/>
    <property type="match status" value="1"/>
</dbReference>
<dbReference type="Gene3D" id="3.30.200.20">
    <property type="entry name" value="Phosphorylase Kinase, domain 1"/>
    <property type="match status" value="2"/>
</dbReference>
<evidence type="ECO:0000256" key="22">
    <source>
        <dbReference type="PROSITE-ProRule" id="PRU00076"/>
    </source>
</evidence>
<dbReference type="GO" id="GO:0005886">
    <property type="term" value="C:plasma membrane"/>
    <property type="evidence" value="ECO:0007669"/>
    <property type="project" value="UniProtKB-SubCell"/>
</dbReference>
<keyword evidence="11" id="KW-0430">Lectin</keyword>
<keyword evidence="18" id="KW-0675">Receptor</keyword>
<dbReference type="Pfam" id="PF07714">
    <property type="entry name" value="PK_Tyr_Ser-Thr"/>
    <property type="match status" value="2"/>
</dbReference>
<feature type="domain" description="Bulb-type lectin" evidence="28">
    <location>
        <begin position="29"/>
        <end position="150"/>
    </location>
</feature>
<feature type="domain" description="Protein kinase" evidence="26">
    <location>
        <begin position="1363"/>
        <end position="1652"/>
    </location>
</feature>
<feature type="binding site" evidence="23">
    <location>
        <position position="552"/>
    </location>
    <ligand>
        <name>ATP</name>
        <dbReference type="ChEBI" id="CHEBI:30616"/>
    </ligand>
</feature>
<dbReference type="Gene3D" id="2.90.10.10">
    <property type="entry name" value="Bulb-type lectin domain"/>
    <property type="match status" value="2"/>
</dbReference>
<feature type="transmembrane region" description="Helical" evidence="24">
    <location>
        <begin position="441"/>
        <end position="462"/>
    </location>
</feature>
<keyword evidence="13" id="KW-0418">Kinase</keyword>
<evidence type="ECO:0000259" key="29">
    <source>
        <dbReference type="PROSITE" id="PS50948"/>
    </source>
</evidence>
<keyword evidence="17 22" id="KW-1015">Disulfide bond</keyword>
<dbReference type="InterPro" id="IPR000858">
    <property type="entry name" value="S_locus_glycoprot_dom"/>
</dbReference>
<keyword evidence="8" id="KW-0808">Transferase</keyword>
<keyword evidence="12 23" id="KW-0547">Nucleotide-binding</keyword>
<evidence type="ECO:0000256" key="1">
    <source>
        <dbReference type="ARBA" id="ARBA00004251"/>
    </source>
</evidence>
<comment type="catalytic activity">
    <reaction evidence="21">
        <text>L-seryl-[protein] + ATP = O-phospho-L-seryl-[protein] + ADP + H(+)</text>
        <dbReference type="Rhea" id="RHEA:17989"/>
        <dbReference type="Rhea" id="RHEA-COMP:9863"/>
        <dbReference type="Rhea" id="RHEA-COMP:11604"/>
        <dbReference type="ChEBI" id="CHEBI:15378"/>
        <dbReference type="ChEBI" id="CHEBI:29999"/>
        <dbReference type="ChEBI" id="CHEBI:30616"/>
        <dbReference type="ChEBI" id="CHEBI:83421"/>
        <dbReference type="ChEBI" id="CHEBI:456216"/>
        <dbReference type="EC" id="2.7.11.1"/>
    </reaction>
</comment>
<feature type="domain" description="Apple" evidence="29">
    <location>
        <begin position="1194"/>
        <end position="1271"/>
    </location>
</feature>
<dbReference type="SMART" id="SM00108">
    <property type="entry name" value="B_lectin"/>
    <property type="match status" value="2"/>
</dbReference>
<dbReference type="InterPro" id="IPR000719">
    <property type="entry name" value="Prot_kinase_dom"/>
</dbReference>
<evidence type="ECO:0000256" key="7">
    <source>
        <dbReference type="ARBA" id="ARBA00022553"/>
    </source>
</evidence>
<dbReference type="InterPro" id="IPR017441">
    <property type="entry name" value="Protein_kinase_ATP_BS"/>
</dbReference>
<evidence type="ECO:0000256" key="13">
    <source>
        <dbReference type="ARBA" id="ARBA00022777"/>
    </source>
</evidence>
<evidence type="ECO:0000256" key="8">
    <source>
        <dbReference type="ARBA" id="ARBA00022679"/>
    </source>
</evidence>
<keyword evidence="4" id="KW-1003">Cell membrane</keyword>
<dbReference type="SMART" id="SM00473">
    <property type="entry name" value="PAN_AP"/>
    <property type="match status" value="2"/>
</dbReference>
<dbReference type="InterPro" id="IPR008271">
    <property type="entry name" value="Ser/Thr_kinase_AS"/>
</dbReference>
<evidence type="ECO:0000259" key="26">
    <source>
        <dbReference type="PROSITE" id="PS50011"/>
    </source>
</evidence>
<evidence type="ECO:0000256" key="16">
    <source>
        <dbReference type="ARBA" id="ARBA00023136"/>
    </source>
</evidence>
<keyword evidence="3" id="KW-0713">Self-incompatibility</keyword>
<dbReference type="Gene3D" id="1.10.510.10">
    <property type="entry name" value="Transferase(Phosphotransferase) domain 1"/>
    <property type="match status" value="2"/>
</dbReference>
<dbReference type="PROSITE" id="PS50927">
    <property type="entry name" value="BULB_LECTIN"/>
    <property type="match status" value="2"/>
</dbReference>
<dbReference type="Pfam" id="PF08276">
    <property type="entry name" value="PAN_2"/>
    <property type="match status" value="2"/>
</dbReference>
<dbReference type="GO" id="GO:0045087">
    <property type="term" value="P:innate immune response"/>
    <property type="evidence" value="ECO:0007669"/>
    <property type="project" value="UniProtKB-ARBA"/>
</dbReference>
<evidence type="ECO:0000256" key="24">
    <source>
        <dbReference type="SAM" id="Phobius"/>
    </source>
</evidence>
<evidence type="ECO:0000259" key="28">
    <source>
        <dbReference type="PROSITE" id="PS50927"/>
    </source>
</evidence>
<dbReference type="PROSITE" id="PS50011">
    <property type="entry name" value="PROTEIN_KINASE_DOM"/>
    <property type="match status" value="2"/>
</dbReference>
<evidence type="ECO:0000256" key="11">
    <source>
        <dbReference type="ARBA" id="ARBA00022734"/>
    </source>
</evidence>
<feature type="transmembrane region" description="Helical" evidence="24">
    <location>
        <begin position="1283"/>
        <end position="1307"/>
    </location>
</feature>
<evidence type="ECO:0000256" key="23">
    <source>
        <dbReference type="PROSITE-ProRule" id="PRU10141"/>
    </source>
</evidence>
<dbReference type="PROSITE" id="PS50026">
    <property type="entry name" value="EGF_3"/>
    <property type="match status" value="2"/>
</dbReference>
<keyword evidence="10 25" id="KW-0732">Signal</keyword>
<evidence type="ECO:0000256" key="20">
    <source>
        <dbReference type="ARBA" id="ARBA00047899"/>
    </source>
</evidence>
<feature type="chain" id="PRO_5018232277" description="non-specific serine/threonine protein kinase" evidence="25">
    <location>
        <begin position="27"/>
        <end position="1677"/>
    </location>
</feature>
<dbReference type="FunFam" id="1.10.510.10:FF:000345">
    <property type="entry name" value="G-type lectin S-receptor-like serine/threonine-protein kinase"/>
    <property type="match status" value="2"/>
</dbReference>
<feature type="domain" description="Apple" evidence="29">
    <location>
        <begin position="350"/>
        <end position="428"/>
    </location>
</feature>
<dbReference type="PROSITE" id="PS51257">
    <property type="entry name" value="PROKAR_LIPOPROTEIN"/>
    <property type="match status" value="1"/>
</dbReference>
<dbReference type="PROSITE" id="PS00108">
    <property type="entry name" value="PROTEIN_KINASE_ST"/>
    <property type="match status" value="2"/>
</dbReference>
<evidence type="ECO:0000256" key="3">
    <source>
        <dbReference type="ARBA" id="ARBA00022471"/>
    </source>
</evidence>
<evidence type="ECO:0000256" key="15">
    <source>
        <dbReference type="ARBA" id="ARBA00022989"/>
    </source>
</evidence>
<dbReference type="Pfam" id="PF01453">
    <property type="entry name" value="B_lectin"/>
    <property type="match status" value="2"/>
</dbReference>
<organism evidence="30">
    <name type="scientific">Brassica campestris</name>
    <name type="common">Field mustard</name>
    <dbReference type="NCBI Taxonomy" id="3711"/>
    <lineage>
        <taxon>Eukaryota</taxon>
        <taxon>Viridiplantae</taxon>
        <taxon>Streptophyta</taxon>
        <taxon>Embryophyta</taxon>
        <taxon>Tracheophyta</taxon>
        <taxon>Spermatophyta</taxon>
        <taxon>Magnoliopsida</taxon>
        <taxon>eudicotyledons</taxon>
        <taxon>Gunneridae</taxon>
        <taxon>Pentapetalae</taxon>
        <taxon>rosids</taxon>
        <taxon>malvids</taxon>
        <taxon>Brassicales</taxon>
        <taxon>Brassicaceae</taxon>
        <taxon>Brassiceae</taxon>
        <taxon>Brassica</taxon>
    </lineage>
</organism>
<feature type="domain" description="Protein kinase" evidence="26">
    <location>
        <begin position="524"/>
        <end position="813"/>
    </location>
</feature>
<dbReference type="EC" id="2.7.11.1" evidence="2"/>
<evidence type="ECO:0000256" key="2">
    <source>
        <dbReference type="ARBA" id="ARBA00012513"/>
    </source>
</evidence>
<dbReference type="FunFam" id="3.30.200.20:FF:000330">
    <property type="entry name" value="G-type lectin S-receptor-like serine/threonine-protein kinase At4g03230"/>
    <property type="match status" value="1"/>
</dbReference>
<dbReference type="InterPro" id="IPR001245">
    <property type="entry name" value="Ser-Thr/Tyr_kinase_cat_dom"/>
</dbReference>
<gene>
    <name evidence="30" type="ORF">BRAA01T03170Z</name>
</gene>
<proteinExistence type="predicted"/>
<evidence type="ECO:0000256" key="25">
    <source>
        <dbReference type="SAM" id="SignalP"/>
    </source>
</evidence>
<dbReference type="PROSITE" id="PS00107">
    <property type="entry name" value="PROTEIN_KINASE_ATP"/>
    <property type="match status" value="2"/>
</dbReference>
<keyword evidence="7" id="KW-0597">Phosphoprotein</keyword>
<protein>
    <recommendedName>
        <fullName evidence="2">non-specific serine/threonine protein kinase</fullName>
        <ecNumber evidence="2">2.7.11.1</ecNumber>
    </recommendedName>
</protein>